<dbReference type="OrthoDB" id="9773478at2"/>
<evidence type="ECO:0000313" key="2">
    <source>
        <dbReference type="Proteomes" id="UP000034071"/>
    </source>
</evidence>
<reference evidence="1 2" key="1">
    <citation type="submission" date="2015-02" db="EMBL/GenBank/DDBJ databases">
        <title>Complete genome sequence of Kangiella geojedonensis strain YCS-5T.</title>
        <authorList>
            <person name="Kim K.M."/>
        </authorList>
    </citation>
    <scope>NUCLEOTIDE SEQUENCE [LARGE SCALE GENOMIC DNA]</scope>
    <source>
        <strain evidence="1 2">YCS-5</strain>
    </source>
</reference>
<dbReference type="InterPro" id="IPR011330">
    <property type="entry name" value="Glyco_hydro/deAcase_b/a-brl"/>
</dbReference>
<dbReference type="Proteomes" id="UP000034071">
    <property type="component" value="Chromosome"/>
</dbReference>
<sequence length="252" mass="27631">MTKTIDINCDLGESIQPNDWARDAELMPYISSCNIACGGHAGNENSIRVSIQNAKSHRLAVGAHPSYPDKENFGRQSMTLSEKALRSTLKEQINKVQNGCRQQSIELHHIKPHGALYNDAATDLALAKVIAEEIASVSSSIKYMGLAESAMLDAAKAVGVDFIHEGFMDRNYQKNKTLVPRTEPHALHANLEDSLEQALSFAQNRAITLPDGEKLSITVDSICLHGDNPNALQIAQKLQQLFQHHNIDISLG</sequence>
<dbReference type="STRING" id="914150.TQ33_1825"/>
<dbReference type="HOGENOM" id="CLU_069535_0_0_6"/>
<dbReference type="EMBL" id="CP010975">
    <property type="protein sequence ID" value="AKE52765.1"/>
    <property type="molecule type" value="Genomic_DNA"/>
</dbReference>
<name>A0A0F6TRQ3_9GAMM</name>
<dbReference type="PANTHER" id="PTHR30292:SF0">
    <property type="entry name" value="5-OXOPROLINASE SUBUNIT A"/>
    <property type="match status" value="1"/>
</dbReference>
<dbReference type="AlphaFoldDB" id="A0A0F6TRQ3"/>
<protein>
    <submittedName>
        <fullName evidence="1">LamB/YcsF family protein</fullName>
    </submittedName>
</protein>
<dbReference type="GO" id="GO:0005975">
    <property type="term" value="P:carbohydrate metabolic process"/>
    <property type="evidence" value="ECO:0007669"/>
    <property type="project" value="InterPro"/>
</dbReference>
<dbReference type="Pfam" id="PF03746">
    <property type="entry name" value="LamB_YcsF"/>
    <property type="match status" value="1"/>
</dbReference>
<dbReference type="KEGG" id="kge:TQ33_1825"/>
<dbReference type="NCBIfam" id="NF003814">
    <property type="entry name" value="PRK05406.1-3"/>
    <property type="match status" value="1"/>
</dbReference>
<dbReference type="NCBIfam" id="NF003816">
    <property type="entry name" value="PRK05406.1-5"/>
    <property type="match status" value="1"/>
</dbReference>
<proteinExistence type="predicted"/>
<dbReference type="Gene3D" id="3.20.20.370">
    <property type="entry name" value="Glycoside hydrolase/deacetylase"/>
    <property type="match status" value="1"/>
</dbReference>
<accession>A0A0F6TRQ3</accession>
<gene>
    <name evidence="1" type="ORF">TQ33_1825</name>
</gene>
<dbReference type="InterPro" id="IPR005501">
    <property type="entry name" value="LamB/YcsF/PxpA-like"/>
</dbReference>
<dbReference type="PANTHER" id="PTHR30292">
    <property type="entry name" value="UNCHARACTERIZED PROTEIN YBGL-RELATED"/>
    <property type="match status" value="1"/>
</dbReference>
<organism evidence="1 2">
    <name type="scientific">Kangiella geojedonensis</name>
    <dbReference type="NCBI Taxonomy" id="914150"/>
    <lineage>
        <taxon>Bacteria</taxon>
        <taxon>Pseudomonadati</taxon>
        <taxon>Pseudomonadota</taxon>
        <taxon>Gammaproteobacteria</taxon>
        <taxon>Kangiellales</taxon>
        <taxon>Kangiellaceae</taxon>
        <taxon>Kangiella</taxon>
    </lineage>
</organism>
<dbReference type="RefSeq" id="WP_052735268.1">
    <property type="nucleotide sequence ID" value="NZ_CP010975.1"/>
</dbReference>
<keyword evidence="2" id="KW-1185">Reference proteome</keyword>
<evidence type="ECO:0000313" key="1">
    <source>
        <dbReference type="EMBL" id="AKE52765.1"/>
    </source>
</evidence>
<dbReference type="CDD" id="cd10801">
    <property type="entry name" value="LamB_YcsF_like_1"/>
    <property type="match status" value="1"/>
</dbReference>
<dbReference type="SUPFAM" id="SSF88713">
    <property type="entry name" value="Glycoside hydrolase/deacetylase"/>
    <property type="match status" value="1"/>
</dbReference>
<dbReference type="PATRIC" id="fig|914150.5.peg.1851"/>